<feature type="region of interest" description="Disordered" evidence="1">
    <location>
        <begin position="1"/>
        <end position="23"/>
    </location>
</feature>
<gene>
    <name evidence="2" type="ORF">Q7C36_012623</name>
</gene>
<dbReference type="Proteomes" id="UP001187315">
    <property type="component" value="Unassembled WGS sequence"/>
</dbReference>
<keyword evidence="3" id="KW-1185">Reference proteome</keyword>
<comment type="caution">
    <text evidence="2">The sequence shown here is derived from an EMBL/GenBank/DDBJ whole genome shotgun (WGS) entry which is preliminary data.</text>
</comment>
<protein>
    <submittedName>
        <fullName evidence="2">Uncharacterized protein</fullName>
    </submittedName>
</protein>
<proteinExistence type="predicted"/>
<name>A0AA88MPR7_TACVA</name>
<organism evidence="2 3">
    <name type="scientific">Tachysurus vachellii</name>
    <name type="common">Darkbarbel catfish</name>
    <name type="synonym">Pelteobagrus vachellii</name>
    <dbReference type="NCBI Taxonomy" id="175792"/>
    <lineage>
        <taxon>Eukaryota</taxon>
        <taxon>Metazoa</taxon>
        <taxon>Chordata</taxon>
        <taxon>Craniata</taxon>
        <taxon>Vertebrata</taxon>
        <taxon>Euteleostomi</taxon>
        <taxon>Actinopterygii</taxon>
        <taxon>Neopterygii</taxon>
        <taxon>Teleostei</taxon>
        <taxon>Ostariophysi</taxon>
        <taxon>Siluriformes</taxon>
        <taxon>Bagridae</taxon>
        <taxon>Tachysurus</taxon>
    </lineage>
</organism>
<evidence type="ECO:0000313" key="2">
    <source>
        <dbReference type="EMBL" id="KAK2841044.1"/>
    </source>
</evidence>
<dbReference type="AlphaFoldDB" id="A0AA88MPR7"/>
<sequence length="90" mass="10395">MHRNTYPELHKRPDANLQRETGQHGRFTEQCVKGACWNLSLCLRDKTRPFLHSSLSFLAEDFLVNGTRREPNNGMSSPACFAHSFRDFRG</sequence>
<reference evidence="2" key="1">
    <citation type="submission" date="2023-08" db="EMBL/GenBank/DDBJ databases">
        <title>Pelteobagrus vachellii genome.</title>
        <authorList>
            <person name="Liu H."/>
        </authorList>
    </citation>
    <scope>NUCLEOTIDE SEQUENCE</scope>
    <source>
        <strain evidence="2">PRFRI_2022a</strain>
        <tissue evidence="2">Muscle</tissue>
    </source>
</reference>
<evidence type="ECO:0000256" key="1">
    <source>
        <dbReference type="SAM" id="MobiDB-lite"/>
    </source>
</evidence>
<accession>A0AA88MPR7</accession>
<evidence type="ECO:0000313" key="3">
    <source>
        <dbReference type="Proteomes" id="UP001187315"/>
    </source>
</evidence>
<dbReference type="EMBL" id="JAVHJS010000012">
    <property type="protein sequence ID" value="KAK2841044.1"/>
    <property type="molecule type" value="Genomic_DNA"/>
</dbReference>